<proteinExistence type="predicted"/>
<comment type="caution">
    <text evidence="1">The sequence shown here is derived from an EMBL/GenBank/DDBJ whole genome shotgun (WGS) entry which is preliminary data.</text>
</comment>
<dbReference type="PANTHER" id="PTHR43344">
    <property type="entry name" value="PHOSPHOSERINE PHOSPHATASE"/>
    <property type="match status" value="1"/>
</dbReference>
<dbReference type="NCBIfam" id="TIGR01488">
    <property type="entry name" value="HAD-SF-IB"/>
    <property type="match status" value="1"/>
</dbReference>
<sequence>MPDIRPAPSLAVFDVDETLIECKSMFSFLEFAFREVAGDTGGAQAYRAALYELQTARETEPREVVNRLFYRNFSRWSLDQLAELSQEWFARSKARSFYVPEVLNRFRQHQAQGHETVLLSGSANFIVAPIADDLGATGILAIALKRLPDGTTDGQIEGIQTIGEGKAAALRNLIQARGPYVRTFGYGDHQSDLPFLAICDEAYCAHPADRPAPEWAEAIQSFPIHGQASTAGSITA</sequence>
<name>A0A3L9Y2J5_9RHOB</name>
<dbReference type="GO" id="GO:0006564">
    <property type="term" value="P:L-serine biosynthetic process"/>
    <property type="evidence" value="ECO:0007669"/>
    <property type="project" value="TreeGrafter"/>
</dbReference>
<dbReference type="InterPro" id="IPR036412">
    <property type="entry name" value="HAD-like_sf"/>
</dbReference>
<dbReference type="RefSeq" id="WP_121897456.1">
    <property type="nucleotide sequence ID" value="NZ_RCNT01000003.1"/>
</dbReference>
<organism evidence="1 2">
    <name type="scientific">Rhodophyticola porphyridii</name>
    <dbReference type="NCBI Taxonomy" id="1852017"/>
    <lineage>
        <taxon>Bacteria</taxon>
        <taxon>Pseudomonadati</taxon>
        <taxon>Pseudomonadota</taxon>
        <taxon>Alphaproteobacteria</taxon>
        <taxon>Rhodobacterales</taxon>
        <taxon>Roseobacteraceae</taxon>
        <taxon>Rhodophyticola</taxon>
    </lineage>
</organism>
<dbReference type="GO" id="GO:0005737">
    <property type="term" value="C:cytoplasm"/>
    <property type="evidence" value="ECO:0007669"/>
    <property type="project" value="TreeGrafter"/>
</dbReference>
<dbReference type="Gene3D" id="1.20.1440.100">
    <property type="entry name" value="SG protein - dephosphorylation function"/>
    <property type="match status" value="1"/>
</dbReference>
<keyword evidence="2" id="KW-1185">Reference proteome</keyword>
<dbReference type="GO" id="GO:0036424">
    <property type="term" value="F:L-phosphoserine phosphatase activity"/>
    <property type="evidence" value="ECO:0007669"/>
    <property type="project" value="TreeGrafter"/>
</dbReference>
<dbReference type="InterPro" id="IPR006385">
    <property type="entry name" value="HAD_hydro_SerB1"/>
</dbReference>
<dbReference type="Proteomes" id="UP000281343">
    <property type="component" value="Unassembled WGS sequence"/>
</dbReference>
<reference evidence="1 2" key="1">
    <citation type="submission" date="2018-10" db="EMBL/GenBank/DDBJ databases">
        <authorList>
            <person name="Jung H.S."/>
            <person name="Jeon C.O."/>
        </authorList>
    </citation>
    <scope>NUCLEOTIDE SEQUENCE [LARGE SCALE GENOMIC DNA]</scope>
    <source>
        <strain evidence="1 2">MA-7-27</strain>
    </source>
</reference>
<dbReference type="Pfam" id="PF12710">
    <property type="entry name" value="HAD"/>
    <property type="match status" value="1"/>
</dbReference>
<gene>
    <name evidence="1" type="ORF">D9R08_07720</name>
</gene>
<dbReference type="SUPFAM" id="SSF56784">
    <property type="entry name" value="HAD-like"/>
    <property type="match status" value="1"/>
</dbReference>
<dbReference type="InterPro" id="IPR023214">
    <property type="entry name" value="HAD_sf"/>
</dbReference>
<dbReference type="AlphaFoldDB" id="A0A3L9Y2J5"/>
<dbReference type="EMBL" id="RCNT01000003">
    <property type="protein sequence ID" value="RMA42672.1"/>
    <property type="molecule type" value="Genomic_DNA"/>
</dbReference>
<dbReference type="OrthoDB" id="9794212at2"/>
<dbReference type="Gene3D" id="3.40.50.1000">
    <property type="entry name" value="HAD superfamily/HAD-like"/>
    <property type="match status" value="1"/>
</dbReference>
<dbReference type="GO" id="GO:0000287">
    <property type="term" value="F:magnesium ion binding"/>
    <property type="evidence" value="ECO:0007669"/>
    <property type="project" value="TreeGrafter"/>
</dbReference>
<protein>
    <submittedName>
        <fullName evidence="1">HAD-IB family hydrolase</fullName>
    </submittedName>
</protein>
<dbReference type="InterPro" id="IPR050582">
    <property type="entry name" value="HAD-like_SerB"/>
</dbReference>
<dbReference type="NCBIfam" id="TIGR01490">
    <property type="entry name" value="HAD-SF-IB-hyp1"/>
    <property type="match status" value="1"/>
</dbReference>
<evidence type="ECO:0000313" key="2">
    <source>
        <dbReference type="Proteomes" id="UP000281343"/>
    </source>
</evidence>
<dbReference type="PANTHER" id="PTHR43344:SF14">
    <property type="entry name" value="HAD-IB FAMILY HYDROLASE"/>
    <property type="match status" value="1"/>
</dbReference>
<evidence type="ECO:0000313" key="1">
    <source>
        <dbReference type="EMBL" id="RMA42672.1"/>
    </source>
</evidence>
<keyword evidence="1" id="KW-0378">Hydrolase</keyword>
<accession>A0A3L9Y2J5</accession>